<dbReference type="EMBL" id="UOFR01000003">
    <property type="protein sequence ID" value="VAW90639.1"/>
    <property type="molecule type" value="Genomic_DNA"/>
</dbReference>
<dbReference type="Pfam" id="PF21739">
    <property type="entry name" value="DUF6866_N"/>
    <property type="match status" value="1"/>
</dbReference>
<gene>
    <name evidence="3" type="ORF">MNBD_GAMMA21-1719</name>
</gene>
<evidence type="ECO:0000259" key="2">
    <source>
        <dbReference type="Pfam" id="PF21740"/>
    </source>
</evidence>
<evidence type="ECO:0000259" key="1">
    <source>
        <dbReference type="Pfam" id="PF21739"/>
    </source>
</evidence>
<dbReference type="AlphaFoldDB" id="A0A3B0ZXJ3"/>
<feature type="domain" description="DUF6866" evidence="1">
    <location>
        <begin position="8"/>
        <end position="159"/>
    </location>
</feature>
<dbReference type="InterPro" id="IPR049199">
    <property type="entry name" value="DUF6866_N"/>
</dbReference>
<dbReference type="Pfam" id="PF21740">
    <property type="entry name" value="DUF6866_C"/>
    <property type="match status" value="1"/>
</dbReference>
<dbReference type="NCBIfam" id="NF045620">
    <property type="entry name" value="Sfum_1244_fam"/>
    <property type="match status" value="1"/>
</dbReference>
<name>A0A3B0ZXJ3_9ZZZZ</name>
<sequence>MNLDLSSLKHTVQNNCHIADSNAAGNYTLCIYLLKMREFYRWESGYDFGDNLPNEEVGVWLRKREDLWQNMVDDDFTKLSINGNDYDPFDSDSINKTLKPQHLVYSAGYGRNTNAHFVLGVLERNEHHNGFEIIVVADEYARDLTAPPAMSQGTTIYIRREAMRRMIWEKYEQWLWDKPNNAMARALNFYDFENDLDSALTKMTDAELNSAVLHEIGEVKAFELLGESWEKMLFEMPHSKLEMMLRAIRDQLADCLSTLPVLLAQNNPASLHFYFSNLTHMRKTLSPGLMPAYEAWFTNNDISVLTDYVNKGTVHWQKICRTVLELWKADHKVHANKQIGFIENNKL</sequence>
<organism evidence="3">
    <name type="scientific">hydrothermal vent metagenome</name>
    <dbReference type="NCBI Taxonomy" id="652676"/>
    <lineage>
        <taxon>unclassified sequences</taxon>
        <taxon>metagenomes</taxon>
        <taxon>ecological metagenomes</taxon>
    </lineage>
</organism>
<accession>A0A3B0ZXJ3</accession>
<reference evidence="3" key="1">
    <citation type="submission" date="2018-06" db="EMBL/GenBank/DDBJ databases">
        <authorList>
            <person name="Zhirakovskaya E."/>
        </authorList>
    </citation>
    <scope>NUCLEOTIDE SEQUENCE</scope>
</reference>
<dbReference type="InterPro" id="IPR054640">
    <property type="entry name" value="Sfum_1244-like"/>
</dbReference>
<protein>
    <submittedName>
        <fullName evidence="3">Uncharacterized protein</fullName>
    </submittedName>
</protein>
<dbReference type="InterPro" id="IPR049200">
    <property type="entry name" value="DUF6866_C"/>
</dbReference>
<feature type="domain" description="DUF6866" evidence="2">
    <location>
        <begin position="164"/>
        <end position="335"/>
    </location>
</feature>
<proteinExistence type="predicted"/>
<evidence type="ECO:0000313" key="3">
    <source>
        <dbReference type="EMBL" id="VAW90639.1"/>
    </source>
</evidence>